<dbReference type="FunFam" id="2.10.230.10:FF:000001">
    <property type="entry name" value="DnaJ subfamily A member 2"/>
    <property type="match status" value="1"/>
</dbReference>
<dbReference type="CDD" id="cd10747">
    <property type="entry name" value="DnaJ_C"/>
    <property type="match status" value="1"/>
</dbReference>
<dbReference type="InterPro" id="IPR045076">
    <property type="entry name" value="MutS"/>
</dbReference>
<dbReference type="InterPro" id="IPR036678">
    <property type="entry name" value="MutS_con_dom_sf"/>
</dbReference>
<dbReference type="InterPro" id="IPR001305">
    <property type="entry name" value="HSP_DnaJ_Cys-rich_dom"/>
</dbReference>
<dbReference type="SUPFAM" id="SSF57938">
    <property type="entry name" value="DnaJ/Hsp40 cysteine-rich domain"/>
    <property type="match status" value="1"/>
</dbReference>
<comment type="similarity">
    <text evidence="1">Belongs to the DNA mismatch repair MutS family.</text>
</comment>
<dbReference type="Proteomes" id="UP000033140">
    <property type="component" value="Unassembled WGS sequence"/>
</dbReference>
<evidence type="ECO:0000313" key="17">
    <source>
        <dbReference type="Proteomes" id="UP000033140"/>
    </source>
</evidence>
<dbReference type="Gene3D" id="1.10.1420.10">
    <property type="match status" value="2"/>
</dbReference>
<dbReference type="SMART" id="SM00534">
    <property type="entry name" value="MUTSac"/>
    <property type="match status" value="1"/>
</dbReference>
<dbReference type="Gene3D" id="3.40.1170.10">
    <property type="entry name" value="DNA repair protein MutS, domain I"/>
    <property type="match status" value="1"/>
</dbReference>
<feature type="region of interest" description="Disordered" evidence="13">
    <location>
        <begin position="546"/>
        <end position="570"/>
    </location>
</feature>
<keyword evidence="8" id="KW-0067">ATP-binding</keyword>
<dbReference type="CDD" id="cd06257">
    <property type="entry name" value="DnaJ"/>
    <property type="match status" value="1"/>
</dbReference>
<evidence type="ECO:0000256" key="11">
    <source>
        <dbReference type="ARBA" id="ARBA00023204"/>
    </source>
</evidence>
<dbReference type="PANTHER" id="PTHR11361">
    <property type="entry name" value="DNA MISMATCH REPAIR PROTEIN MUTS FAMILY MEMBER"/>
    <property type="match status" value="1"/>
</dbReference>
<dbReference type="InterPro" id="IPR008971">
    <property type="entry name" value="HSP40/DnaJ_pept-bd"/>
</dbReference>
<keyword evidence="3" id="KW-0677">Repeat</keyword>
<dbReference type="SUPFAM" id="SSF55271">
    <property type="entry name" value="DNA repair protein MutS, domain I"/>
    <property type="match status" value="1"/>
</dbReference>
<dbReference type="Gene3D" id="1.10.287.110">
    <property type="entry name" value="DnaJ domain"/>
    <property type="match status" value="1"/>
</dbReference>
<organism evidence="16 17">
    <name type="scientific">Saitoella complicata (strain BCRC 22490 / CBS 7301 / JCM 7358 / NBRC 10748 / NRRL Y-17804)</name>
    <dbReference type="NCBI Taxonomy" id="698492"/>
    <lineage>
        <taxon>Eukaryota</taxon>
        <taxon>Fungi</taxon>
        <taxon>Dikarya</taxon>
        <taxon>Ascomycota</taxon>
        <taxon>Taphrinomycotina</taxon>
        <taxon>Taphrinomycotina incertae sedis</taxon>
        <taxon>Saitoella</taxon>
    </lineage>
</organism>
<feature type="zinc finger region" description="CR-type" evidence="12">
    <location>
        <begin position="1127"/>
        <end position="1210"/>
    </location>
</feature>
<dbReference type="SUPFAM" id="SSF49493">
    <property type="entry name" value="HSP40/DnaJ peptide-binding domain"/>
    <property type="match status" value="2"/>
</dbReference>
<reference evidence="16 17" key="1">
    <citation type="journal article" date="2011" name="J. Gen. Appl. Microbiol.">
        <title>Draft genome sequencing of the enigmatic yeast Saitoella complicata.</title>
        <authorList>
            <person name="Nishida H."/>
            <person name="Hamamoto M."/>
            <person name="Sugiyama J."/>
        </authorList>
    </citation>
    <scope>NUCLEOTIDE SEQUENCE [LARGE SCALE GENOMIC DNA]</scope>
    <source>
        <strain evidence="16 17">NRRL Y-17804</strain>
    </source>
</reference>
<dbReference type="FunFam" id="3.40.50.300:FF:001238">
    <property type="entry name" value="DNA mismatch repair protein"/>
    <property type="match status" value="1"/>
</dbReference>
<keyword evidence="17" id="KW-1185">Reference proteome</keyword>
<dbReference type="PRINTS" id="PR00625">
    <property type="entry name" value="JDOMAIN"/>
</dbReference>
<evidence type="ECO:0000256" key="12">
    <source>
        <dbReference type="PROSITE-ProRule" id="PRU00546"/>
    </source>
</evidence>
<evidence type="ECO:0000256" key="6">
    <source>
        <dbReference type="ARBA" id="ARBA00022771"/>
    </source>
</evidence>
<dbReference type="Pfam" id="PF01624">
    <property type="entry name" value="MutS_I"/>
    <property type="match status" value="1"/>
</dbReference>
<dbReference type="GO" id="GO:0051082">
    <property type="term" value="F:unfolded protein binding"/>
    <property type="evidence" value="ECO:0007669"/>
    <property type="project" value="InterPro"/>
</dbReference>
<dbReference type="PROSITE" id="PS50076">
    <property type="entry name" value="DNAJ_2"/>
    <property type="match status" value="1"/>
</dbReference>
<proteinExistence type="inferred from homology"/>
<dbReference type="InterPro" id="IPR007860">
    <property type="entry name" value="DNA_mmatch_repair_MutS_con_dom"/>
</dbReference>
<sequence length="1406" mass="156855">MFQRGSMLPRNSNSYVLSALGRSQQCLLLTPNSLFQLRPHVHPCLLNNQQYYARRGAKRVAKVSVSELPQGHLAPLEPLNEPLKEKPVEYPFYLRQVLLTQQRFPKCVVLMQVGGFFELYFHQAEEIGPLLNLKVAQRDMVAGPVAMAGFPLHQLDKYLKILVQDLEKYVALIEQVERPESELPGGKGVDRRVTRVITPGTLIDEKFMHPWEHNYLLAIDTSQSKTDTNGRTSVGIAWLDLSTGDFHTQTSDLSVLTSELARIGPREILIDENLRKDDPFKILDIMENHEYFMTYEPFDVTQTADIGDWGSLVEMESPVSNPDAFTSEEVAAGTALLRYVKERLQGSNAKLQTPVRRSGAERMLIDVHSLRALEIKKSLREGTMKGSLLNAIKRTTTMSGARLLTSWLSSPLTDISQINARLDLVDALIDDTHLKADIIQFLREAHDSHRIVQKFSLGRGEADDMLALARTITASEGILQSFLGNKSLNDNRSVKDICSRLSPPLSLAKKILSAIDEYGLQQKLREEEEQDAEMLVQAKAALLEGEQNNEAADATEQKKRNKSAGKNSEQVPSDVWIMKKTASIPLKRLHTALEELYLEKAVLITSLIDKTGAKSLTLRFSPSMEYFVHVRQKDAASVASLENTKLVGTSKSTRSIQHPEWTYIGTKIDQTKDQIRAAEIKTFQKIRKEVLKHSALLRRNGRVLDELDVACSFATLARERDWVRPVLNNSTEHRIVAGRHPIVEAALYEKGTTFVANDCFMEKSKYLWVITGPNMGGKSTYLRQNAVITILAQVGSYVPAQHAEIGVVDQIFSRVGSADDLFRHQSTFLVEMIETAAILRNATPRSLVIMDEVGRGTTSWDGLAIAYACLHRLHNVNKCRTLFATHFHELGDMIKRFEHAGGLCTELEQHEDGWTSFSHEIKEGVCRQSHGIHVAQLAGLPNETVELASKTLQYIQSQNTPIVLNAEFYGTSPRPRYLRIRIHPSFSPTETADLLFIAMVKETTLYDALEVKPDASETELKKAYRKLALKYHPDKNPNAGDKFKEISHAYEILSDSQKREIYDRYGEAGLSGEGAGGMGGMGAEDLFSQFFGGGMFGGGGGGRPRGPPRGKDLLHAIKVSLEDLYKGKVSKLALQKHVLCAKCEGRGGKEGSVKKCGGCDGHGVKIVTRQIGPMVQRFQAQCPDCNGEGETIKDKDRCKECHGKKTVNERKVLHVHIDKGMRDGQKITFNGEADQQPGVIPGDVIFQIDEMAHARFKRKGDDLYYQAKVDLLTALAGGQIAIEHLDDRTIIVPILPGEVIKPGEVKVIEGQGMPSYRHHDHGKLYVQFEVEFPERHWASEEEIRKLEGILPPRKTPSIKKGAHTEEVMMTDIDPAQQAREKARMDDAMDEDDEEGGAGPGVQCAQS</sequence>
<evidence type="ECO:0000256" key="1">
    <source>
        <dbReference type="ARBA" id="ARBA00006271"/>
    </source>
</evidence>
<dbReference type="STRING" id="698492.A0A0E9NDU9"/>
<dbReference type="GO" id="GO:0005524">
    <property type="term" value="F:ATP binding"/>
    <property type="evidence" value="ECO:0007669"/>
    <property type="project" value="UniProtKB-KW"/>
</dbReference>
<dbReference type="InterPro" id="IPR007696">
    <property type="entry name" value="DNA_mismatch_repair_MutS_core"/>
</dbReference>
<dbReference type="InterPro" id="IPR002939">
    <property type="entry name" value="DnaJ_C"/>
</dbReference>
<evidence type="ECO:0000256" key="2">
    <source>
        <dbReference type="ARBA" id="ARBA00022723"/>
    </source>
</evidence>
<evidence type="ECO:0000256" key="10">
    <source>
        <dbReference type="ARBA" id="ARBA00023186"/>
    </source>
</evidence>
<dbReference type="SUPFAM" id="SSF46565">
    <property type="entry name" value="Chaperone J-domain"/>
    <property type="match status" value="1"/>
</dbReference>
<evidence type="ECO:0000313" key="16">
    <source>
        <dbReference type="EMBL" id="GAO47585.1"/>
    </source>
</evidence>
<dbReference type="InterPro" id="IPR000432">
    <property type="entry name" value="DNA_mismatch_repair_MutS_C"/>
</dbReference>
<dbReference type="InterPro" id="IPR027417">
    <property type="entry name" value="P-loop_NTPase"/>
</dbReference>
<dbReference type="GO" id="GO:0008270">
    <property type="term" value="F:zinc ion binding"/>
    <property type="evidence" value="ECO:0007669"/>
    <property type="project" value="UniProtKB-KW"/>
</dbReference>
<dbReference type="Gene3D" id="2.60.260.20">
    <property type="entry name" value="Urease metallochaperone UreE, N-terminal domain"/>
    <property type="match status" value="2"/>
</dbReference>
<dbReference type="InterPro" id="IPR018253">
    <property type="entry name" value="DnaJ_domain_CS"/>
</dbReference>
<dbReference type="Pfam" id="PF05192">
    <property type="entry name" value="MutS_III"/>
    <property type="match status" value="1"/>
</dbReference>
<evidence type="ECO:0008006" key="18">
    <source>
        <dbReference type="Google" id="ProtNLM"/>
    </source>
</evidence>
<dbReference type="Pfam" id="PF01556">
    <property type="entry name" value="DnaJ_C"/>
    <property type="match status" value="1"/>
</dbReference>
<evidence type="ECO:0000259" key="15">
    <source>
        <dbReference type="PROSITE" id="PS51188"/>
    </source>
</evidence>
<feature type="domain" description="CR-type" evidence="15">
    <location>
        <begin position="1127"/>
        <end position="1210"/>
    </location>
</feature>
<dbReference type="SUPFAM" id="SSF53150">
    <property type="entry name" value="DNA repair protein MutS, domain II"/>
    <property type="match status" value="1"/>
</dbReference>
<dbReference type="GO" id="GO:0006457">
    <property type="term" value="P:protein folding"/>
    <property type="evidence" value="ECO:0007669"/>
    <property type="project" value="InterPro"/>
</dbReference>
<dbReference type="InterPro" id="IPR036187">
    <property type="entry name" value="DNA_mismatch_repair_MutS_sf"/>
</dbReference>
<dbReference type="SUPFAM" id="SSF48334">
    <property type="entry name" value="DNA repair protein MutS, domain III"/>
    <property type="match status" value="1"/>
</dbReference>
<dbReference type="Gene3D" id="3.30.420.110">
    <property type="entry name" value="MutS, connector domain"/>
    <property type="match status" value="1"/>
</dbReference>
<evidence type="ECO:0000256" key="9">
    <source>
        <dbReference type="ARBA" id="ARBA00023125"/>
    </source>
</evidence>
<dbReference type="Pfam" id="PF00488">
    <property type="entry name" value="MutS_V"/>
    <property type="match status" value="1"/>
</dbReference>
<accession>A0A0E9NDU9</accession>
<evidence type="ECO:0000256" key="7">
    <source>
        <dbReference type="ARBA" id="ARBA00022833"/>
    </source>
</evidence>
<dbReference type="InterPro" id="IPR012724">
    <property type="entry name" value="DnaJ"/>
</dbReference>
<dbReference type="FunFam" id="1.10.287.110:FF:000048">
    <property type="entry name" value="DnaJ family protein"/>
    <property type="match status" value="1"/>
</dbReference>
<comment type="caution">
    <text evidence="16">The sequence shown here is derived from an EMBL/GenBank/DDBJ whole genome shotgun (WGS) entry which is preliminary data.</text>
</comment>
<keyword evidence="2 12" id="KW-0479">Metal-binding</keyword>
<dbReference type="PROSITE" id="PS00486">
    <property type="entry name" value="DNA_MISMATCH_REPAIR_2"/>
    <property type="match status" value="1"/>
</dbReference>
<keyword evidence="6 12" id="KW-0863">Zinc-finger</keyword>
<dbReference type="CDD" id="cd10719">
    <property type="entry name" value="DnaJ_zf"/>
    <property type="match status" value="1"/>
</dbReference>
<feature type="domain" description="J" evidence="14">
    <location>
        <begin position="1004"/>
        <end position="1066"/>
    </location>
</feature>
<dbReference type="Pfam" id="PF00684">
    <property type="entry name" value="DnaJ_CXXCXGXG"/>
    <property type="match status" value="1"/>
</dbReference>
<keyword evidence="9" id="KW-0238">DNA-binding</keyword>
<dbReference type="Gene3D" id="3.40.50.300">
    <property type="entry name" value="P-loop containing nucleotide triphosphate hydrolases"/>
    <property type="match status" value="1"/>
</dbReference>
<dbReference type="GO" id="GO:0030983">
    <property type="term" value="F:mismatched DNA binding"/>
    <property type="evidence" value="ECO:0007669"/>
    <property type="project" value="InterPro"/>
</dbReference>
<dbReference type="GO" id="GO:0031072">
    <property type="term" value="F:heat shock protein binding"/>
    <property type="evidence" value="ECO:0007669"/>
    <property type="project" value="InterPro"/>
</dbReference>
<dbReference type="GO" id="GO:0009408">
    <property type="term" value="P:response to heat"/>
    <property type="evidence" value="ECO:0007669"/>
    <property type="project" value="InterPro"/>
</dbReference>
<keyword evidence="7 12" id="KW-0862">Zinc</keyword>
<evidence type="ECO:0000256" key="4">
    <source>
        <dbReference type="ARBA" id="ARBA00022741"/>
    </source>
</evidence>
<dbReference type="PANTHER" id="PTHR11361:SF34">
    <property type="entry name" value="DNA MISMATCH REPAIR PROTEIN MSH1, MITOCHONDRIAL"/>
    <property type="match status" value="1"/>
</dbReference>
<keyword evidence="5" id="KW-0227">DNA damage</keyword>
<feature type="region of interest" description="Disordered" evidence="13">
    <location>
        <begin position="1352"/>
        <end position="1406"/>
    </location>
</feature>
<dbReference type="SMART" id="SM00271">
    <property type="entry name" value="DnaJ"/>
    <property type="match status" value="1"/>
</dbReference>
<reference evidence="16 17" key="2">
    <citation type="journal article" date="2014" name="J. Gen. Appl. Microbiol.">
        <title>The early diverging ascomycetous budding yeast Saitoella complicata has three histone deacetylases belonging to the Clr6, Hos2, and Rpd3 lineages.</title>
        <authorList>
            <person name="Nishida H."/>
            <person name="Matsumoto T."/>
            <person name="Kondo S."/>
            <person name="Hamamoto M."/>
            <person name="Yoshikawa H."/>
        </authorList>
    </citation>
    <scope>NUCLEOTIDE SEQUENCE [LARGE SCALE GENOMIC DNA]</scope>
    <source>
        <strain evidence="16 17">NRRL Y-17804</strain>
    </source>
</reference>
<gene>
    <name evidence="16" type="ORF">G7K_1787-t1</name>
</gene>
<keyword evidence="10" id="KW-0143">Chaperone</keyword>
<evidence type="ECO:0000256" key="8">
    <source>
        <dbReference type="ARBA" id="ARBA00022840"/>
    </source>
</evidence>
<evidence type="ECO:0000256" key="3">
    <source>
        <dbReference type="ARBA" id="ARBA00022737"/>
    </source>
</evidence>
<dbReference type="SMART" id="SM00533">
    <property type="entry name" value="MUTSd"/>
    <property type="match status" value="1"/>
</dbReference>
<dbReference type="GO" id="GO:0043504">
    <property type="term" value="P:mitochondrial DNA repair"/>
    <property type="evidence" value="ECO:0007669"/>
    <property type="project" value="TreeGrafter"/>
</dbReference>
<keyword evidence="11" id="KW-0234">DNA repair</keyword>
<dbReference type="InterPro" id="IPR036410">
    <property type="entry name" value="HSP_DnaJ_Cys-rich_dom_sf"/>
</dbReference>
<evidence type="ECO:0000256" key="5">
    <source>
        <dbReference type="ARBA" id="ARBA00022763"/>
    </source>
</evidence>
<dbReference type="InterPro" id="IPR016151">
    <property type="entry name" value="DNA_mismatch_repair_MutS_N"/>
</dbReference>
<dbReference type="PROSITE" id="PS00636">
    <property type="entry name" value="DNAJ_1"/>
    <property type="match status" value="1"/>
</dbReference>
<dbReference type="PROSITE" id="PS51188">
    <property type="entry name" value="ZF_CR"/>
    <property type="match status" value="1"/>
</dbReference>
<dbReference type="Pfam" id="PF00226">
    <property type="entry name" value="DnaJ"/>
    <property type="match status" value="1"/>
</dbReference>
<keyword evidence="4" id="KW-0547">Nucleotide-binding</keyword>
<protein>
    <recommendedName>
        <fullName evidence="18">J domain-containing protein</fullName>
    </recommendedName>
</protein>
<dbReference type="HAMAP" id="MF_01152">
    <property type="entry name" value="DnaJ"/>
    <property type="match status" value="1"/>
</dbReference>
<dbReference type="GO" id="GO:0140664">
    <property type="term" value="F:ATP-dependent DNA damage sensor activity"/>
    <property type="evidence" value="ECO:0007669"/>
    <property type="project" value="InterPro"/>
</dbReference>
<evidence type="ECO:0000256" key="13">
    <source>
        <dbReference type="SAM" id="MobiDB-lite"/>
    </source>
</evidence>
<dbReference type="SUPFAM" id="SSF52540">
    <property type="entry name" value="P-loop containing nucleoside triphosphate hydrolases"/>
    <property type="match status" value="1"/>
</dbReference>
<dbReference type="InterPro" id="IPR036869">
    <property type="entry name" value="J_dom_sf"/>
</dbReference>
<name>A0A0E9NDU9_SAICN</name>
<dbReference type="EMBL" id="BACD03000010">
    <property type="protein sequence ID" value="GAO47585.1"/>
    <property type="molecule type" value="Genomic_DNA"/>
</dbReference>
<dbReference type="GO" id="GO:0005739">
    <property type="term" value="C:mitochondrion"/>
    <property type="evidence" value="ECO:0007669"/>
    <property type="project" value="TreeGrafter"/>
</dbReference>
<dbReference type="InterPro" id="IPR007695">
    <property type="entry name" value="DNA_mismatch_repair_MutS-lik_N"/>
</dbReference>
<reference evidence="16 17" key="3">
    <citation type="journal article" date="2015" name="Genome Announc.">
        <title>Draft Genome Sequence of the Archiascomycetous Yeast Saitoella complicata.</title>
        <authorList>
            <person name="Yamauchi K."/>
            <person name="Kondo S."/>
            <person name="Hamamoto M."/>
            <person name="Takahashi Y."/>
            <person name="Ogura Y."/>
            <person name="Hayashi T."/>
            <person name="Nishida H."/>
        </authorList>
    </citation>
    <scope>NUCLEOTIDE SEQUENCE [LARGE SCALE GENOMIC DNA]</scope>
    <source>
        <strain evidence="16 17">NRRL Y-17804</strain>
    </source>
</reference>
<dbReference type="Gene3D" id="2.10.230.10">
    <property type="entry name" value="Heat shock protein DnaJ, cysteine-rich domain"/>
    <property type="match status" value="1"/>
</dbReference>
<dbReference type="Pfam" id="PF05188">
    <property type="entry name" value="MutS_II"/>
    <property type="match status" value="1"/>
</dbReference>
<dbReference type="OMA" id="MEMATIF"/>
<evidence type="ECO:0000259" key="14">
    <source>
        <dbReference type="PROSITE" id="PS50076"/>
    </source>
</evidence>
<dbReference type="FunFam" id="2.60.260.20:FF:000003">
    <property type="entry name" value="DnaJ subfamily A member 2"/>
    <property type="match status" value="1"/>
</dbReference>
<dbReference type="GO" id="GO:0005634">
    <property type="term" value="C:nucleus"/>
    <property type="evidence" value="ECO:0007669"/>
    <property type="project" value="TreeGrafter"/>
</dbReference>
<dbReference type="GO" id="GO:0006298">
    <property type="term" value="P:mismatch repair"/>
    <property type="evidence" value="ECO:0007669"/>
    <property type="project" value="InterPro"/>
</dbReference>
<dbReference type="InterPro" id="IPR001623">
    <property type="entry name" value="DnaJ_domain"/>
</dbReference>